<dbReference type="Proteomes" id="UP000002279">
    <property type="component" value="Chromosome X1"/>
</dbReference>
<protein>
    <recommendedName>
        <fullName evidence="3">Protein kinase domain-containing protein</fullName>
    </recommendedName>
</protein>
<evidence type="ECO:0000313" key="2">
    <source>
        <dbReference type="Proteomes" id="UP000002279"/>
    </source>
</evidence>
<reference evidence="1" key="3">
    <citation type="submission" date="2025-09" db="UniProtKB">
        <authorList>
            <consortium name="Ensembl"/>
        </authorList>
    </citation>
    <scope>IDENTIFICATION</scope>
    <source>
        <strain evidence="1">Glennie</strain>
    </source>
</reference>
<proteinExistence type="predicted"/>
<sequence>MGDFAILKVIGEGSFGRALLIWQESSNQTHAMKEIGLPTHMDTCIS</sequence>
<dbReference type="Ensembl" id="ENSOANT00000064990.1">
    <property type="protein sequence ID" value="ENSOANP00000049414.1"/>
    <property type="gene ID" value="ENSOANG00000050965.1"/>
</dbReference>
<accession>A0A6I8P9F5</accession>
<organism evidence="1 2">
    <name type="scientific">Ornithorhynchus anatinus</name>
    <name type="common">Duckbill platypus</name>
    <dbReference type="NCBI Taxonomy" id="9258"/>
    <lineage>
        <taxon>Eukaryota</taxon>
        <taxon>Metazoa</taxon>
        <taxon>Chordata</taxon>
        <taxon>Craniata</taxon>
        <taxon>Vertebrata</taxon>
        <taxon>Euteleostomi</taxon>
        <taxon>Mammalia</taxon>
        <taxon>Monotremata</taxon>
        <taxon>Ornithorhynchidae</taxon>
        <taxon>Ornithorhynchus</taxon>
    </lineage>
</organism>
<reference evidence="1" key="2">
    <citation type="submission" date="2025-08" db="UniProtKB">
        <authorList>
            <consortium name="Ensembl"/>
        </authorList>
    </citation>
    <scope>IDENTIFICATION</scope>
    <source>
        <strain evidence="1">Glennie</strain>
    </source>
</reference>
<dbReference type="GeneTree" id="ENSGT01000000221794"/>
<dbReference type="InParanoid" id="A0A6I8P9F5"/>
<evidence type="ECO:0000313" key="1">
    <source>
        <dbReference type="Ensembl" id="ENSOANP00000049414.1"/>
    </source>
</evidence>
<keyword evidence="2" id="KW-1185">Reference proteome</keyword>
<dbReference type="PANTHER" id="PTHR44984:SF1">
    <property type="entry name" value="SERINE_THREONINE-PROTEIN KINASE NEK3"/>
    <property type="match status" value="1"/>
</dbReference>
<dbReference type="PANTHER" id="PTHR44984">
    <property type="entry name" value="SERINE/THREONINE-PROTEIN KINASE NEK3"/>
    <property type="match status" value="1"/>
</dbReference>
<evidence type="ECO:0008006" key="3">
    <source>
        <dbReference type="Google" id="ProtNLM"/>
    </source>
</evidence>
<dbReference type="AlphaFoldDB" id="A0A6I8P9F5"/>
<dbReference type="SUPFAM" id="SSF56112">
    <property type="entry name" value="Protein kinase-like (PK-like)"/>
    <property type="match status" value="1"/>
</dbReference>
<dbReference type="Gene3D" id="3.30.200.20">
    <property type="entry name" value="Phosphorylase Kinase, domain 1"/>
    <property type="match status" value="1"/>
</dbReference>
<dbReference type="InterPro" id="IPR011009">
    <property type="entry name" value="Kinase-like_dom_sf"/>
</dbReference>
<reference evidence="1 2" key="1">
    <citation type="journal article" date="2008" name="Nature">
        <title>Genome analysis of the platypus reveals unique signatures of evolution.</title>
        <authorList>
            <person name="Warren W.C."/>
            <person name="Hillier L.W."/>
            <person name="Marshall Graves J.A."/>
            <person name="Birney E."/>
            <person name="Ponting C.P."/>
            <person name="Grutzner F."/>
            <person name="Belov K."/>
            <person name="Miller W."/>
            <person name="Clarke L."/>
            <person name="Chinwalla A.T."/>
            <person name="Yang S.P."/>
            <person name="Heger A."/>
            <person name="Locke D.P."/>
            <person name="Miethke P."/>
            <person name="Waters P.D."/>
            <person name="Veyrunes F."/>
            <person name="Fulton L."/>
            <person name="Fulton B."/>
            <person name="Graves T."/>
            <person name="Wallis J."/>
            <person name="Puente X.S."/>
            <person name="Lopez-Otin C."/>
            <person name="Ordonez G.R."/>
            <person name="Eichler E.E."/>
            <person name="Chen L."/>
            <person name="Cheng Z."/>
            <person name="Deakin J.E."/>
            <person name="Alsop A."/>
            <person name="Thompson K."/>
            <person name="Kirby P."/>
            <person name="Papenfuss A.T."/>
            <person name="Wakefield M.J."/>
            <person name="Olender T."/>
            <person name="Lancet D."/>
            <person name="Huttley G.A."/>
            <person name="Smit A.F."/>
            <person name="Pask A."/>
            <person name="Temple-Smith P."/>
            <person name="Batzer M.A."/>
            <person name="Walker J.A."/>
            <person name="Konkel M.K."/>
            <person name="Harris R.S."/>
            <person name="Whittington C.M."/>
            <person name="Wong E.S."/>
            <person name="Gemmell N.J."/>
            <person name="Buschiazzo E."/>
            <person name="Vargas Jentzsch I.M."/>
            <person name="Merkel A."/>
            <person name="Schmitz J."/>
            <person name="Zemann A."/>
            <person name="Churakov G."/>
            <person name="Kriegs J.O."/>
            <person name="Brosius J."/>
            <person name="Murchison E.P."/>
            <person name="Sachidanandam R."/>
            <person name="Smith C."/>
            <person name="Hannon G.J."/>
            <person name="Tsend-Ayush E."/>
            <person name="McMillan D."/>
            <person name="Attenborough R."/>
            <person name="Rens W."/>
            <person name="Ferguson-Smith M."/>
            <person name="Lefevre C.M."/>
            <person name="Sharp J.A."/>
            <person name="Nicholas K.R."/>
            <person name="Ray D.A."/>
            <person name="Kube M."/>
            <person name="Reinhardt R."/>
            <person name="Pringle T.H."/>
            <person name="Taylor J."/>
            <person name="Jones R.C."/>
            <person name="Nixon B."/>
            <person name="Dacheux J.L."/>
            <person name="Niwa H."/>
            <person name="Sekita Y."/>
            <person name="Huang X."/>
            <person name="Stark A."/>
            <person name="Kheradpour P."/>
            <person name="Kellis M."/>
            <person name="Flicek P."/>
            <person name="Chen Y."/>
            <person name="Webber C."/>
            <person name="Hardison R."/>
            <person name="Nelson J."/>
            <person name="Hallsworth-Pepin K."/>
            <person name="Delehaunty K."/>
            <person name="Markovic C."/>
            <person name="Minx P."/>
            <person name="Feng Y."/>
            <person name="Kremitzki C."/>
            <person name="Mitreva M."/>
            <person name="Glasscock J."/>
            <person name="Wylie T."/>
            <person name="Wohldmann P."/>
            <person name="Thiru P."/>
            <person name="Nhan M.N."/>
            <person name="Pohl C.S."/>
            <person name="Smith S.M."/>
            <person name="Hou S."/>
            <person name="Nefedov M."/>
            <person name="de Jong P.J."/>
            <person name="Renfree M.B."/>
            <person name="Mardis E.R."/>
            <person name="Wilson R.K."/>
        </authorList>
    </citation>
    <scope>NUCLEOTIDE SEQUENCE [LARGE SCALE GENOMIC DNA]</scope>
    <source>
        <strain evidence="1 2">Glennie</strain>
    </source>
</reference>
<name>A0A6I8P9F5_ORNAN</name>